<comment type="caution">
    <text evidence="2">The sequence shown here is derived from an EMBL/GenBank/DDBJ whole genome shotgun (WGS) entry which is preliminary data.</text>
</comment>
<name>A0A7W2I4J4_9CORY</name>
<sequence length="138" mass="14437">MIPISAAEVRNRVTPIPTPTVVRALGSIGVGASVGVMVSQAPLGVKAAVAILCVVAAVAVTLLHPYRKQLRAFAEEKNVARVPSIGMVLPLMLWWLLLMLAPLAGWPAVGAWVAGVLAAAAAWVLYPHVDGSRRLAYA</sequence>
<evidence type="ECO:0000256" key="1">
    <source>
        <dbReference type="SAM" id="Phobius"/>
    </source>
</evidence>
<keyword evidence="1" id="KW-1133">Transmembrane helix</keyword>
<dbReference type="EMBL" id="JACDTZ010000002">
    <property type="protein sequence ID" value="MBA5245224.1"/>
    <property type="molecule type" value="Genomic_DNA"/>
</dbReference>
<keyword evidence="1" id="KW-0472">Membrane</keyword>
<reference evidence="2 3" key="1">
    <citation type="submission" date="2020-07" db="EMBL/GenBank/DDBJ databases">
        <title>Draft genome and description of Corynebacterium haemomassiliense strain Marseile-Q3615 sp. nov.</title>
        <authorList>
            <person name="Boxberger M."/>
            <person name="La Scola B."/>
        </authorList>
    </citation>
    <scope>NUCLEOTIDE SEQUENCE [LARGE SCALE GENOMIC DNA]</scope>
    <source>
        <strain evidence="2 3">Marseille-Q3615</strain>
    </source>
</reference>
<dbReference type="RefSeq" id="WP_181889867.1">
    <property type="nucleotide sequence ID" value="NZ_JACDTZ010000002.1"/>
</dbReference>
<feature type="transmembrane region" description="Helical" evidence="1">
    <location>
        <begin position="47"/>
        <end position="66"/>
    </location>
</feature>
<organism evidence="2 3">
    <name type="scientific">Corynebacterium haemomassiliense</name>
    <dbReference type="NCBI Taxonomy" id="2754726"/>
    <lineage>
        <taxon>Bacteria</taxon>
        <taxon>Bacillati</taxon>
        <taxon>Actinomycetota</taxon>
        <taxon>Actinomycetes</taxon>
        <taxon>Mycobacteriales</taxon>
        <taxon>Corynebacteriaceae</taxon>
        <taxon>Corynebacterium</taxon>
    </lineage>
</organism>
<keyword evidence="1" id="KW-0812">Transmembrane</keyword>
<dbReference type="AlphaFoldDB" id="A0A7W2I4J4"/>
<evidence type="ECO:0000313" key="2">
    <source>
        <dbReference type="EMBL" id="MBA5245224.1"/>
    </source>
</evidence>
<dbReference type="Proteomes" id="UP000523682">
    <property type="component" value="Unassembled WGS sequence"/>
</dbReference>
<keyword evidence="3" id="KW-1185">Reference proteome</keyword>
<feature type="transmembrane region" description="Helical" evidence="1">
    <location>
        <begin position="103"/>
        <end position="126"/>
    </location>
</feature>
<evidence type="ECO:0000313" key="3">
    <source>
        <dbReference type="Proteomes" id="UP000523682"/>
    </source>
</evidence>
<feature type="transmembrane region" description="Helical" evidence="1">
    <location>
        <begin position="78"/>
        <end position="97"/>
    </location>
</feature>
<proteinExistence type="predicted"/>
<gene>
    <name evidence="2" type="ORF">H0193_10480</name>
</gene>
<accession>A0A7W2I4J4</accession>
<protein>
    <submittedName>
        <fullName evidence="2">Uncharacterized protein</fullName>
    </submittedName>
</protein>
<feature type="transmembrane region" description="Helical" evidence="1">
    <location>
        <begin position="21"/>
        <end position="41"/>
    </location>
</feature>